<accession>A0AAV9F6L1</accession>
<dbReference type="AlphaFoldDB" id="A0AAV9F6L1"/>
<dbReference type="Proteomes" id="UP001180020">
    <property type="component" value="Unassembled WGS sequence"/>
</dbReference>
<reference evidence="3" key="2">
    <citation type="submission" date="2023-06" db="EMBL/GenBank/DDBJ databases">
        <authorList>
            <person name="Ma L."/>
            <person name="Liu K.-W."/>
            <person name="Li Z."/>
            <person name="Hsiao Y.-Y."/>
            <person name="Qi Y."/>
            <person name="Fu T."/>
            <person name="Tang G."/>
            <person name="Zhang D."/>
            <person name="Sun W.-H."/>
            <person name="Liu D.-K."/>
            <person name="Li Y."/>
            <person name="Chen G.-Z."/>
            <person name="Liu X.-D."/>
            <person name="Liao X.-Y."/>
            <person name="Jiang Y.-T."/>
            <person name="Yu X."/>
            <person name="Hao Y."/>
            <person name="Huang J."/>
            <person name="Zhao X.-W."/>
            <person name="Ke S."/>
            <person name="Chen Y.-Y."/>
            <person name="Wu W.-L."/>
            <person name="Hsu J.-L."/>
            <person name="Lin Y.-F."/>
            <person name="Huang M.-D."/>
            <person name="Li C.-Y."/>
            <person name="Huang L."/>
            <person name="Wang Z.-W."/>
            <person name="Zhao X."/>
            <person name="Zhong W.-Y."/>
            <person name="Peng D.-H."/>
            <person name="Ahmad S."/>
            <person name="Lan S."/>
            <person name="Zhang J.-S."/>
            <person name="Tsai W.-C."/>
            <person name="Van De Peer Y."/>
            <person name="Liu Z.-J."/>
        </authorList>
    </citation>
    <scope>NUCLEOTIDE SEQUENCE</scope>
    <source>
        <strain evidence="3">CP</strain>
        <tissue evidence="3">Leaves</tissue>
    </source>
</reference>
<keyword evidence="4" id="KW-1185">Reference proteome</keyword>
<dbReference type="EMBL" id="JAUJYO010000003">
    <property type="protein sequence ID" value="KAK1321046.1"/>
    <property type="molecule type" value="Genomic_DNA"/>
</dbReference>
<evidence type="ECO:0000313" key="4">
    <source>
        <dbReference type="Proteomes" id="UP001180020"/>
    </source>
</evidence>
<keyword evidence="2" id="KW-0472">Membrane</keyword>
<comment type="caution">
    <text evidence="3">The sequence shown here is derived from an EMBL/GenBank/DDBJ whole genome shotgun (WGS) entry which is preliminary data.</text>
</comment>
<keyword evidence="2" id="KW-0812">Transmembrane</keyword>
<feature type="transmembrane region" description="Helical" evidence="2">
    <location>
        <begin position="29"/>
        <end position="50"/>
    </location>
</feature>
<name>A0AAV9F6L1_ACOCL</name>
<gene>
    <name evidence="3" type="ORF">QJS10_CPA03g00125</name>
</gene>
<reference evidence="3" key="1">
    <citation type="journal article" date="2023" name="Nat. Commun.">
        <title>Diploid and tetraploid genomes of Acorus and the evolution of monocots.</title>
        <authorList>
            <person name="Ma L."/>
            <person name="Liu K.W."/>
            <person name="Li Z."/>
            <person name="Hsiao Y.Y."/>
            <person name="Qi Y."/>
            <person name="Fu T."/>
            <person name="Tang G.D."/>
            <person name="Zhang D."/>
            <person name="Sun W.H."/>
            <person name="Liu D.K."/>
            <person name="Li Y."/>
            <person name="Chen G.Z."/>
            <person name="Liu X.D."/>
            <person name="Liao X.Y."/>
            <person name="Jiang Y.T."/>
            <person name="Yu X."/>
            <person name="Hao Y."/>
            <person name="Huang J."/>
            <person name="Zhao X.W."/>
            <person name="Ke S."/>
            <person name="Chen Y.Y."/>
            <person name="Wu W.L."/>
            <person name="Hsu J.L."/>
            <person name="Lin Y.F."/>
            <person name="Huang M.D."/>
            <person name="Li C.Y."/>
            <person name="Huang L."/>
            <person name="Wang Z.W."/>
            <person name="Zhao X."/>
            <person name="Zhong W.Y."/>
            <person name="Peng D.H."/>
            <person name="Ahmad S."/>
            <person name="Lan S."/>
            <person name="Zhang J.S."/>
            <person name="Tsai W.C."/>
            <person name="Van de Peer Y."/>
            <person name="Liu Z.J."/>
        </authorList>
    </citation>
    <scope>NUCLEOTIDE SEQUENCE</scope>
    <source>
        <strain evidence="3">CP</strain>
    </source>
</reference>
<evidence type="ECO:0000256" key="1">
    <source>
        <dbReference type="SAM" id="MobiDB-lite"/>
    </source>
</evidence>
<evidence type="ECO:0000313" key="3">
    <source>
        <dbReference type="EMBL" id="KAK1321046.1"/>
    </source>
</evidence>
<keyword evidence="2" id="KW-1133">Transmembrane helix</keyword>
<organism evidence="3 4">
    <name type="scientific">Acorus calamus</name>
    <name type="common">Sweet flag</name>
    <dbReference type="NCBI Taxonomy" id="4465"/>
    <lineage>
        <taxon>Eukaryota</taxon>
        <taxon>Viridiplantae</taxon>
        <taxon>Streptophyta</taxon>
        <taxon>Embryophyta</taxon>
        <taxon>Tracheophyta</taxon>
        <taxon>Spermatophyta</taxon>
        <taxon>Magnoliopsida</taxon>
        <taxon>Liliopsida</taxon>
        <taxon>Acoraceae</taxon>
        <taxon>Acorus</taxon>
    </lineage>
</organism>
<evidence type="ECO:0000256" key="2">
    <source>
        <dbReference type="SAM" id="Phobius"/>
    </source>
</evidence>
<proteinExistence type="predicted"/>
<protein>
    <submittedName>
        <fullName evidence="3">Uncharacterized protein</fullName>
    </submittedName>
</protein>
<sequence>MEILTKPKNLDACLKINEDFYRWTLFKFFAIKTMSRLSLVACLLLLLLIVPEAVPRSEARLRYGEAMNEVADERVVSGAAPGEIQHRRGLREAEFQRETLARWRTPPLFEISPGDQPLLQAMCGEQQVRRDVDRPIAGSSHPTVDVNHTRPSDAMDP</sequence>
<feature type="region of interest" description="Disordered" evidence="1">
    <location>
        <begin position="134"/>
        <end position="157"/>
    </location>
</feature>
<feature type="compositionally biased region" description="Basic and acidic residues" evidence="1">
    <location>
        <begin position="147"/>
        <end position="157"/>
    </location>
</feature>